<dbReference type="AlphaFoldDB" id="A0A2Z4HIN9"/>
<dbReference type="Gene3D" id="2.60.40.1180">
    <property type="entry name" value="Golgi alpha-mannosidase II"/>
    <property type="match status" value="1"/>
</dbReference>
<feature type="domain" description="Glycosyl hydrolase family 36 C-terminal" evidence="16">
    <location>
        <begin position="670"/>
        <end position="745"/>
    </location>
</feature>
<feature type="binding site" evidence="14">
    <location>
        <position position="219"/>
    </location>
    <ligand>
        <name>substrate</name>
    </ligand>
</feature>
<keyword evidence="9" id="KW-0520">NAD</keyword>
<feature type="binding site" evidence="14">
    <location>
        <position position="571"/>
    </location>
    <ligand>
        <name>substrate</name>
    </ligand>
</feature>
<evidence type="ECO:0000256" key="12">
    <source>
        <dbReference type="PIRNR" id="PIRNR005536"/>
    </source>
</evidence>
<evidence type="ECO:0000256" key="7">
    <source>
        <dbReference type="ARBA" id="ARBA00022801"/>
    </source>
</evidence>
<evidence type="ECO:0000313" key="18">
    <source>
        <dbReference type="EMBL" id="AWW14941.1"/>
    </source>
</evidence>
<feature type="domain" description="Glycosyl hydrolase family 36 N-terminal" evidence="17">
    <location>
        <begin position="61"/>
        <end position="304"/>
    </location>
</feature>
<keyword evidence="19" id="KW-0002">3D-structure</keyword>
<keyword evidence="15" id="KW-0732">Signal</keyword>
<dbReference type="InterPro" id="IPR017853">
    <property type="entry name" value="GH"/>
</dbReference>
<dbReference type="Pfam" id="PF16874">
    <property type="entry name" value="Glyco_hydro_36C"/>
    <property type="match status" value="1"/>
</dbReference>
<evidence type="ECO:0000259" key="16">
    <source>
        <dbReference type="Pfam" id="PF16874"/>
    </source>
</evidence>
<keyword evidence="7 12" id="KW-0378">Hydrolase</keyword>
<comment type="function">
    <text evidence="12">Hydrolyzes a variety of simple alpha-D-galactoside as well as more complex molecules such as oligosaccharides and polysaccharides.</text>
</comment>
<dbReference type="SMR" id="A0A2Z4HIN9"/>
<dbReference type="Pfam" id="PF02065">
    <property type="entry name" value="Melibiase"/>
    <property type="match status" value="1"/>
</dbReference>
<dbReference type="InterPro" id="IPR031704">
    <property type="entry name" value="Glyco_hydro_36_N"/>
</dbReference>
<evidence type="ECO:0000256" key="13">
    <source>
        <dbReference type="PIRSR" id="PIRSR005536-1"/>
    </source>
</evidence>
<feature type="binding site" evidence="14">
    <location>
        <position position="549"/>
    </location>
    <ligand>
        <name>substrate</name>
    </ligand>
</feature>
<evidence type="ECO:0000256" key="5">
    <source>
        <dbReference type="ARBA" id="ARBA00011881"/>
    </source>
</evidence>
<evidence type="ECO:0000256" key="3">
    <source>
        <dbReference type="ARBA" id="ARBA00001946"/>
    </source>
</evidence>
<dbReference type="FunFam" id="3.20.20.70:FF:000118">
    <property type="entry name" value="Alpha-galactosidase"/>
    <property type="match status" value="1"/>
</dbReference>
<protein>
    <recommendedName>
        <fullName evidence="6 12">Alpha-galactosidase</fullName>
        <ecNumber evidence="6 12">3.2.1.22</ecNumber>
    </recommendedName>
</protein>
<feature type="binding site" evidence="14">
    <location>
        <position position="474"/>
    </location>
    <ligand>
        <name>substrate</name>
    </ligand>
</feature>
<dbReference type="CDD" id="cd14791">
    <property type="entry name" value="GH36"/>
    <property type="match status" value="1"/>
</dbReference>
<dbReference type="PANTHER" id="PTHR43053">
    <property type="entry name" value="GLYCOSIDASE FAMILY 31"/>
    <property type="match status" value="1"/>
</dbReference>
<dbReference type="InterPro" id="IPR002252">
    <property type="entry name" value="Glyco_hydro_36"/>
</dbReference>
<dbReference type="SUPFAM" id="SSF51445">
    <property type="entry name" value="(Trans)glycosidases"/>
    <property type="match status" value="1"/>
</dbReference>
<evidence type="ECO:0000256" key="8">
    <source>
        <dbReference type="ARBA" id="ARBA00022842"/>
    </source>
</evidence>
<feature type="active site" description="Nucleophile" evidence="13">
    <location>
        <position position="509"/>
    </location>
</feature>
<evidence type="ECO:0000256" key="14">
    <source>
        <dbReference type="PIRSR" id="PIRSR005536-2"/>
    </source>
</evidence>
<dbReference type="GO" id="GO:0016052">
    <property type="term" value="P:carbohydrate catabolic process"/>
    <property type="evidence" value="ECO:0007669"/>
    <property type="project" value="InterPro"/>
</dbReference>
<dbReference type="Gene3D" id="2.70.98.60">
    <property type="entry name" value="alpha-galactosidase from lactobacil brevis"/>
    <property type="match status" value="1"/>
</dbReference>
<dbReference type="InterPro" id="IPR013780">
    <property type="entry name" value="Glyco_hydro_b"/>
</dbReference>
<feature type="active site" description="Proton donor" evidence="13">
    <location>
        <position position="571"/>
    </location>
</feature>
<evidence type="ECO:0000256" key="11">
    <source>
        <dbReference type="ARBA" id="ARBA00023295"/>
    </source>
</evidence>
<feature type="binding site" evidence="14">
    <location>
        <begin position="507"/>
        <end position="511"/>
    </location>
    <ligand>
        <name>substrate</name>
    </ligand>
</feature>
<dbReference type="FunFam" id="2.60.40.1180:FF:000028">
    <property type="entry name" value="Alpha-galactosidase"/>
    <property type="match status" value="1"/>
</dbReference>
<dbReference type="Gene3D" id="3.20.20.70">
    <property type="entry name" value="Aldolase class I"/>
    <property type="match status" value="1"/>
</dbReference>
<evidence type="ECO:0000256" key="9">
    <source>
        <dbReference type="ARBA" id="ARBA00023027"/>
    </source>
</evidence>
<evidence type="ECO:0000256" key="4">
    <source>
        <dbReference type="ARBA" id="ARBA00006202"/>
    </source>
</evidence>
<dbReference type="EC" id="3.2.1.22" evidence="6 12"/>
<sequence length="748" mass="82445">MLRSSAAVAAAVGLLTASSQGPMTLAQSTSGSNAIVVDGTTFALHGAGMSYVFHANTTTGDLITDHYGASVSGALPSPPEPVVNGWVGMIGRTRREFPDQGRGDFRIPAVRIRQTAGYAVSDLRYQGHEVRDGKPGLPGLPATFGEAGDVTTLVVHLYDNHSAVAADLSYSVFPEFDAVVRSVNITNKGNGNITIEHLASMSVDFPFEDLDLLGLRGDWAREAHRMRRRVEYGVQGFGSSTGYSSHLHNPFFVLAHPSTTESQGEAWGFNLTYTGSFSAQVEKGSQGLTRALIGFNPDQLSWTLGPGETLTSPECVSVYSSDGIGGMSRKFHRLYRKHLIRSKYATLDRPPLLNSWEGVYFDYNQTGIERLARQSAALGIRLFVMDDGWFGNKYPRTSDKAGLGDWTPNPDRFPDGLEPVVERITNLPVNGTAGEKLRFGIWVEPEMVNPNSSLYREHPDWVLHAGSYPRTERRNQLVLNLALPEVQDFIIDFMTNLLNSADISYVKWDNNRGMHEMPSTRTYHEYMLGLYRVLDTLSARFPDVLWEGCASGGGRFDAGILHYFPQIWTSDNTDGVDRITIQFGTSLAYPPSTMGAHLSAVPNHQTSRTVPLEFRAHVAMMGGSFGLELDPATLQDDPEVRRLIKLAEKVNPLVINGDLYRLRLPEESQWPAALFVAEDGSQAVLFYFQVGPNVNHAAPWVRLQGLDPEARYTVDGNATYKGATLMNLGLQFTFDSEYGSKVVFLEKQ</sequence>
<dbReference type="InterPro" id="IPR031705">
    <property type="entry name" value="Glyco_hydro_36_C"/>
</dbReference>
<evidence type="ECO:0000256" key="2">
    <source>
        <dbReference type="ARBA" id="ARBA00001911"/>
    </source>
</evidence>
<feature type="chain" id="PRO_5016339919" description="Alpha-galactosidase" evidence="15">
    <location>
        <begin position="27"/>
        <end position="748"/>
    </location>
</feature>
<name>A0A2Z4HIN9_9EURO</name>
<comment type="catalytic activity">
    <reaction evidence="1 12">
        <text>Hydrolysis of terminal, non-reducing alpha-D-galactose residues in alpha-D-galactosides, including galactose oligosaccharides, galactomannans and galactolipids.</text>
        <dbReference type="EC" id="3.2.1.22"/>
    </reaction>
</comment>
<evidence type="ECO:0000256" key="1">
    <source>
        <dbReference type="ARBA" id="ARBA00001255"/>
    </source>
</evidence>
<keyword evidence="11 12" id="KW-0326">Glycosidase</keyword>
<evidence type="ECO:0000256" key="6">
    <source>
        <dbReference type="ARBA" id="ARBA00012755"/>
    </source>
</evidence>
<reference evidence="18" key="1">
    <citation type="submission" date="2017-07" db="EMBL/GenBank/DDBJ databases">
        <authorList>
            <person name="Sun Z.S."/>
            <person name="Albrecht U."/>
            <person name="Echele G."/>
            <person name="Lee C.C."/>
        </authorList>
    </citation>
    <scope>NUCLEOTIDE SEQUENCE</scope>
    <source>
        <strain evidence="18">J18</strain>
    </source>
</reference>
<feature type="binding site" evidence="14">
    <location>
        <begin position="386"/>
        <end position="387"/>
    </location>
    <ligand>
        <name>substrate</name>
    </ligand>
</feature>
<dbReference type="PRINTS" id="PR00743">
    <property type="entry name" value="GLHYDRLASE36"/>
</dbReference>
<accession>A0A2Z4HIN9</accession>
<dbReference type="EMBL" id="MF579754">
    <property type="protein sequence ID" value="AWW14941.1"/>
    <property type="molecule type" value="mRNA"/>
</dbReference>
<feature type="signal peptide" evidence="15">
    <location>
        <begin position="1"/>
        <end position="26"/>
    </location>
</feature>
<comment type="cofactor">
    <cofactor evidence="3">
        <name>Mg(2+)</name>
        <dbReference type="ChEBI" id="CHEBI:18420"/>
    </cofactor>
</comment>
<comment type="similarity">
    <text evidence="4">Belongs to the glycosyl hydrolase 36 family.</text>
</comment>
<dbReference type="InterPro" id="IPR038417">
    <property type="entry name" value="Alpga-gal_N_sf"/>
</dbReference>
<organism evidence="18">
    <name type="scientific">Paecilomyces sp. 'thermophila'</name>
    <dbReference type="NCBI Taxonomy" id="566408"/>
    <lineage>
        <taxon>Eukaryota</taxon>
        <taxon>Fungi</taxon>
        <taxon>Dikarya</taxon>
        <taxon>Ascomycota</taxon>
        <taxon>Pezizomycotina</taxon>
        <taxon>Eurotiomycetes</taxon>
        <taxon>Eurotiomycetidae</taxon>
        <taxon>Eurotiales</taxon>
        <taxon>Thermoascaceae</taxon>
        <taxon>Paecilomyces</taxon>
    </lineage>
</organism>
<proteinExistence type="evidence at protein level"/>
<dbReference type="InterPro" id="IPR050985">
    <property type="entry name" value="Alpha-glycosidase_related"/>
</dbReference>
<keyword evidence="8" id="KW-0460">Magnesium</keyword>
<dbReference type="PIRSF" id="PIRSF005536">
    <property type="entry name" value="Agal"/>
    <property type="match status" value="1"/>
</dbReference>
<dbReference type="Pfam" id="PF16875">
    <property type="entry name" value="Glyco_hydro_36N"/>
    <property type="match status" value="1"/>
</dbReference>
<evidence type="ECO:0000259" key="17">
    <source>
        <dbReference type="Pfam" id="PF16875"/>
    </source>
</evidence>
<comment type="cofactor">
    <cofactor evidence="2">
        <name>NAD(+)</name>
        <dbReference type="ChEBI" id="CHEBI:57540"/>
    </cofactor>
</comment>
<evidence type="ECO:0000256" key="10">
    <source>
        <dbReference type="ARBA" id="ARBA00023180"/>
    </source>
</evidence>
<dbReference type="PDB" id="6JHP">
    <property type="method" value="X-ray"/>
    <property type="resolution" value="2.56 A"/>
    <property type="chains" value="A/B/C/D=27-748"/>
</dbReference>
<dbReference type="GO" id="GO:0004557">
    <property type="term" value="F:alpha-galactosidase activity"/>
    <property type="evidence" value="ECO:0007669"/>
    <property type="project" value="UniProtKB-UniRule"/>
</dbReference>
<comment type="subunit">
    <text evidence="5">Homotetramer.</text>
</comment>
<dbReference type="InterPro" id="IPR013785">
    <property type="entry name" value="Aldolase_TIM"/>
</dbReference>
<dbReference type="PANTHER" id="PTHR43053:SF3">
    <property type="entry name" value="ALPHA-GALACTOSIDASE C-RELATED"/>
    <property type="match status" value="1"/>
</dbReference>
<evidence type="ECO:0007829" key="19">
    <source>
        <dbReference type="PDB" id="6JHP"/>
    </source>
</evidence>
<reference evidence="19" key="2">
    <citation type="submission" date="2019-02" db="PDB data bank">
        <title>Crystal structure and phylogenetic analysis of the glycoside hydrolase family 36 alpha-galactosidase from Paecilomyces thermophila.</title>
        <authorList>
            <person name="Liu Y."/>
            <person name="Huang P."/>
            <person name="Ma J."/>
            <person name="Jiang Z."/>
        </authorList>
    </citation>
    <scope>X-RAY CRYSTALLOGRAPHY (2.56 ANGSTROMS) OF 27-748</scope>
</reference>
<evidence type="ECO:0000256" key="15">
    <source>
        <dbReference type="SAM" id="SignalP"/>
    </source>
</evidence>
<keyword evidence="10" id="KW-0325">Glycoprotein</keyword>